<evidence type="ECO:0000256" key="6">
    <source>
        <dbReference type="PIRSR" id="PIRSR000106-2"/>
    </source>
</evidence>
<name>A0AAF0JDS1_9BASI</name>
<evidence type="ECO:0000256" key="7">
    <source>
        <dbReference type="PIRSR" id="PIRSR000106-3"/>
    </source>
</evidence>
<evidence type="ECO:0000256" key="8">
    <source>
        <dbReference type="RuleBase" id="RU003426"/>
    </source>
</evidence>
<dbReference type="GO" id="GO:0051287">
    <property type="term" value="F:NAD binding"/>
    <property type="evidence" value="ECO:0007669"/>
    <property type="project" value="InterPro"/>
</dbReference>
<evidence type="ECO:0000313" key="11">
    <source>
        <dbReference type="EMBL" id="WFD43302.1"/>
    </source>
</evidence>
<evidence type="ECO:0000313" key="12">
    <source>
        <dbReference type="Proteomes" id="UP001214628"/>
    </source>
</evidence>
<dbReference type="PROSITE" id="PS00331">
    <property type="entry name" value="MALIC_ENZYMES"/>
    <property type="match status" value="1"/>
</dbReference>
<dbReference type="GO" id="GO:0005739">
    <property type="term" value="C:mitochondrion"/>
    <property type="evidence" value="ECO:0007669"/>
    <property type="project" value="TreeGrafter"/>
</dbReference>
<dbReference type="Pfam" id="PF00390">
    <property type="entry name" value="malic"/>
    <property type="match status" value="1"/>
</dbReference>
<dbReference type="GO" id="GO:0046872">
    <property type="term" value="F:metal ion binding"/>
    <property type="evidence" value="ECO:0007669"/>
    <property type="project" value="UniProtKB-KW"/>
</dbReference>
<feature type="active site" description="Proton acceptor" evidence="5">
    <location>
        <position position="185"/>
    </location>
</feature>
<feature type="domain" description="Malic enzyme N-terminal" evidence="10">
    <location>
        <begin position="89"/>
        <end position="271"/>
    </location>
</feature>
<sequence length="575" mass="64557">MVNGAQCITRLEITSMVVPPVYETPTLTRVGSKSNLGTAFTKTERQEMGLRGLLPASIQTLENQLLRVEHQVDTKDSDFNKHITLMNMRQRNERLFYAYVIKNMRKTLPLVYTPVVGEACQKFSKMFRRPEGMTLSWEDRGSVAECVENWPRPADAPRIAVITDGSRILGLGDLGWNGLGISIGKLSLYVACAGVHPQSTVPIVVDVGTDTDEIRNDPLYLGLRRKRPSTEELVEFVDEIMEALHAKYPNLIIQFEDWSGEHAFLFLDRYKDKYPMFNDDIQGTGSVILGGFINAARQSSDASGKDLNDQRILMVGSGSAAIGVAKQLMSFFEGNGMSKEDARKRIWTTDSKGLVTMNRGDDLVEHKKYFARRDNGDDQFKDLEDIVEYVKPTAIFGLCTVSGTFNESILRKMAEYNKRPIVFPLSNPTTKSECTFEEALRYTDGRAIFAAGSPFDNVEFQGKTRFADQGNNNYIFPGLGLAGALCKANRISEDVVTEAAKALADSVNKEEAEEGRIYPKLERIREVSCTIATRCIQLINKEGHARDDGYTAKLSEKELYEWVQRQMWVPSYDTD</sequence>
<proteinExistence type="inferred from homology"/>
<keyword evidence="4 8" id="KW-0560">Oxidoreductase</keyword>
<dbReference type="Proteomes" id="UP001214628">
    <property type="component" value="Chromosome 2"/>
</dbReference>
<reference evidence="11" key="1">
    <citation type="submission" date="2023-02" db="EMBL/GenBank/DDBJ databases">
        <title>Mating type loci evolution in Malassezia.</title>
        <authorList>
            <person name="Coelho M.A."/>
        </authorList>
    </citation>
    <scope>NUCLEOTIDE SEQUENCE</scope>
    <source>
        <strain evidence="11">CBS 14136</strain>
    </source>
</reference>
<feature type="active site" description="Proton donor" evidence="5">
    <location>
        <position position="112"/>
    </location>
</feature>
<evidence type="ECO:0000256" key="5">
    <source>
        <dbReference type="PIRSR" id="PIRSR000106-1"/>
    </source>
</evidence>
<comment type="similarity">
    <text evidence="2 8">Belongs to the malic enzymes family.</text>
</comment>
<dbReference type="Pfam" id="PF03949">
    <property type="entry name" value="Malic_M"/>
    <property type="match status" value="1"/>
</dbReference>
<dbReference type="InterPro" id="IPR012301">
    <property type="entry name" value="Malic_N_dom"/>
</dbReference>
<organism evidence="11 12">
    <name type="scientific">Malassezia psittaci</name>
    <dbReference type="NCBI Taxonomy" id="1821823"/>
    <lineage>
        <taxon>Eukaryota</taxon>
        <taxon>Fungi</taxon>
        <taxon>Dikarya</taxon>
        <taxon>Basidiomycota</taxon>
        <taxon>Ustilaginomycotina</taxon>
        <taxon>Malasseziomycetes</taxon>
        <taxon>Malasseziales</taxon>
        <taxon>Malasseziaceae</taxon>
        <taxon>Malassezia</taxon>
    </lineage>
</organism>
<dbReference type="PANTHER" id="PTHR23406:SF32">
    <property type="entry name" value="NADP-DEPENDENT MALIC ENZYME"/>
    <property type="match status" value="1"/>
</dbReference>
<evidence type="ECO:0000259" key="9">
    <source>
        <dbReference type="SMART" id="SM00919"/>
    </source>
</evidence>
<dbReference type="InterPro" id="IPR036291">
    <property type="entry name" value="NAD(P)-bd_dom_sf"/>
</dbReference>
<dbReference type="Gene3D" id="3.40.50.720">
    <property type="entry name" value="NAD(P)-binding Rossmann-like Domain"/>
    <property type="match status" value="1"/>
</dbReference>
<dbReference type="Gene3D" id="3.40.50.10380">
    <property type="entry name" value="Malic enzyme, N-terminal domain"/>
    <property type="match status" value="1"/>
</dbReference>
<keyword evidence="12" id="KW-1185">Reference proteome</keyword>
<feature type="binding site" evidence="7">
    <location>
        <position position="257"/>
    </location>
    <ligand>
        <name>a divalent metal cation</name>
        <dbReference type="ChEBI" id="CHEBI:60240"/>
    </ligand>
</feature>
<comment type="cofactor">
    <cofactor evidence="1">
        <name>Mn(2+)</name>
        <dbReference type="ChEBI" id="CHEBI:29035"/>
    </cofactor>
</comment>
<dbReference type="SMART" id="SM01274">
    <property type="entry name" value="malic"/>
    <property type="match status" value="1"/>
</dbReference>
<evidence type="ECO:0000256" key="2">
    <source>
        <dbReference type="ARBA" id="ARBA00008785"/>
    </source>
</evidence>
<dbReference type="SUPFAM" id="SSF53223">
    <property type="entry name" value="Aminoacid dehydrogenase-like, N-terminal domain"/>
    <property type="match status" value="1"/>
</dbReference>
<dbReference type="NCBIfam" id="NF010052">
    <property type="entry name" value="PRK13529.1"/>
    <property type="match status" value="1"/>
</dbReference>
<dbReference type="SMART" id="SM00919">
    <property type="entry name" value="Malic_M"/>
    <property type="match status" value="1"/>
</dbReference>
<feature type="binding site" evidence="7">
    <location>
        <position position="256"/>
    </location>
    <ligand>
        <name>a divalent metal cation</name>
        <dbReference type="ChEBI" id="CHEBI:60240"/>
    </ligand>
</feature>
<dbReference type="PANTHER" id="PTHR23406">
    <property type="entry name" value="MALIC ENZYME-RELATED"/>
    <property type="match status" value="1"/>
</dbReference>
<evidence type="ECO:0000256" key="3">
    <source>
        <dbReference type="ARBA" id="ARBA00022723"/>
    </source>
</evidence>
<comment type="cofactor">
    <cofactor evidence="7">
        <name>Mg(2+)</name>
        <dbReference type="ChEBI" id="CHEBI:18420"/>
    </cofactor>
    <cofactor evidence="7">
        <name>Mn(2+)</name>
        <dbReference type="ChEBI" id="CHEBI:29035"/>
    </cofactor>
    <text evidence="7">Divalent metal cations. Prefers magnesium or manganese.</text>
</comment>
<feature type="binding site" evidence="6">
    <location>
        <position position="167"/>
    </location>
    <ligand>
        <name>(S)-malate</name>
        <dbReference type="ChEBI" id="CHEBI:15589"/>
    </ligand>
</feature>
<dbReference type="PRINTS" id="PR00072">
    <property type="entry name" value="MALOXRDTASE"/>
</dbReference>
<feature type="binding site" evidence="6">
    <location>
        <position position="427"/>
    </location>
    <ligand>
        <name>(S)-malate</name>
        <dbReference type="ChEBI" id="CHEBI:15589"/>
    </ligand>
</feature>
<dbReference type="InterPro" id="IPR012302">
    <property type="entry name" value="Malic_NAD-bd"/>
</dbReference>
<protein>
    <recommendedName>
        <fullName evidence="8">Malic enzyme</fullName>
    </recommendedName>
</protein>
<dbReference type="SUPFAM" id="SSF51735">
    <property type="entry name" value="NAD(P)-binding Rossmann-fold domains"/>
    <property type="match status" value="1"/>
</dbReference>
<dbReference type="InterPro" id="IPR046346">
    <property type="entry name" value="Aminoacid_DH-like_N_sf"/>
</dbReference>
<dbReference type="EMBL" id="CP118376">
    <property type="protein sequence ID" value="WFD43302.1"/>
    <property type="molecule type" value="Genomic_DNA"/>
</dbReference>
<dbReference type="InterPro" id="IPR037062">
    <property type="entry name" value="Malic_N_dom_sf"/>
</dbReference>
<feature type="binding site" evidence="6">
    <location>
        <position position="471"/>
    </location>
    <ligand>
        <name>(S)-malate</name>
        <dbReference type="ChEBI" id="CHEBI:15589"/>
    </ligand>
</feature>
<evidence type="ECO:0000256" key="1">
    <source>
        <dbReference type="ARBA" id="ARBA00001936"/>
    </source>
</evidence>
<dbReference type="GO" id="GO:0006108">
    <property type="term" value="P:malate metabolic process"/>
    <property type="evidence" value="ECO:0007669"/>
    <property type="project" value="TreeGrafter"/>
</dbReference>
<feature type="domain" description="Malic enzyme NAD-binding" evidence="9">
    <location>
        <begin position="281"/>
        <end position="540"/>
    </location>
</feature>
<dbReference type="CDD" id="cd05312">
    <property type="entry name" value="NAD_bind_1_malic_enz"/>
    <property type="match status" value="1"/>
</dbReference>
<dbReference type="GO" id="GO:0004471">
    <property type="term" value="F:malate dehydrogenase (decarboxylating) (NAD+) activity"/>
    <property type="evidence" value="ECO:0007669"/>
    <property type="project" value="TreeGrafter"/>
</dbReference>
<keyword evidence="3 7" id="KW-0479">Metal-binding</keyword>
<evidence type="ECO:0000259" key="10">
    <source>
        <dbReference type="SMART" id="SM01274"/>
    </source>
</evidence>
<feature type="binding site" evidence="7">
    <location>
        <position position="280"/>
    </location>
    <ligand>
        <name>a divalent metal cation</name>
        <dbReference type="ChEBI" id="CHEBI:60240"/>
    </ligand>
</feature>
<dbReference type="AlphaFoldDB" id="A0AAF0JDS1"/>
<evidence type="ECO:0000256" key="4">
    <source>
        <dbReference type="ARBA" id="ARBA00023002"/>
    </source>
</evidence>
<dbReference type="PIRSF" id="PIRSF000106">
    <property type="entry name" value="ME"/>
    <property type="match status" value="1"/>
</dbReference>
<dbReference type="FunFam" id="3.40.50.720:FF:000182">
    <property type="entry name" value="NAD-dependent malic enzyme"/>
    <property type="match status" value="1"/>
</dbReference>
<gene>
    <name evidence="11" type="ORF">MPSI1_001963</name>
</gene>
<dbReference type="InterPro" id="IPR001891">
    <property type="entry name" value="Malic_OxRdtase"/>
</dbReference>
<accession>A0AAF0JDS1</accession>
<dbReference type="InterPro" id="IPR015884">
    <property type="entry name" value="Malic_enzyme_CS"/>
</dbReference>